<dbReference type="RefSeq" id="XP_066077263.1">
    <property type="nucleotide sequence ID" value="XM_066221166.1"/>
</dbReference>
<evidence type="ECO:0000313" key="3">
    <source>
        <dbReference type="Proteomes" id="UP001355207"/>
    </source>
</evidence>
<accession>A0AAX4K140</accession>
<name>A0AAX4K140_9TREE</name>
<evidence type="ECO:0000256" key="1">
    <source>
        <dbReference type="SAM" id="MobiDB-lite"/>
    </source>
</evidence>
<sequence length="351" mass="38997">MYSYDSHSNLKPLPDAFPPSDPFHFTSTDNLVDVNVFDPDSATTLRTSNGLVRRKSILKIPKMVDITWDDKDHQYPVRPITPNPPNSKKLQKQPKQPKGVRFTPSTEGEGQLPFNDYGLPTPEPTPEKSHNTKSKTNNNNKKLKKKPSWLHWRPNDPNHPDQDPSYHQPNNDYSFGSNNQYQLPTINDTPSPTGSDCSWHHHSSYFPEYTPIYPTHSKTSYFPTTYGLTEGEIQAQEQSLRVGRSVICHYPMLPTWSEYGGQEDKAKNGWQTSTNNSLMNNWNAFGWTGDNLPKSNELTFGKPAPVGEPLDGGAAKKKKGGNKKKKKGGEGGGGDDEEGGGEGEGGNEEGG</sequence>
<feature type="compositionally biased region" description="Basic residues" evidence="1">
    <location>
        <begin position="315"/>
        <end position="327"/>
    </location>
</feature>
<feature type="region of interest" description="Disordered" evidence="1">
    <location>
        <begin position="73"/>
        <end position="172"/>
    </location>
</feature>
<organism evidence="2 3">
    <name type="scientific">Kwoniella dendrophila CBS 6074</name>
    <dbReference type="NCBI Taxonomy" id="1295534"/>
    <lineage>
        <taxon>Eukaryota</taxon>
        <taxon>Fungi</taxon>
        <taxon>Dikarya</taxon>
        <taxon>Basidiomycota</taxon>
        <taxon>Agaricomycotina</taxon>
        <taxon>Tremellomycetes</taxon>
        <taxon>Tremellales</taxon>
        <taxon>Cryptococcaceae</taxon>
        <taxon>Kwoniella</taxon>
    </lineage>
</organism>
<evidence type="ECO:0000313" key="2">
    <source>
        <dbReference type="EMBL" id="WWC90500.1"/>
    </source>
</evidence>
<dbReference type="GeneID" id="91096106"/>
<proteinExistence type="predicted"/>
<dbReference type="Proteomes" id="UP001355207">
    <property type="component" value="Chromosome 7"/>
</dbReference>
<dbReference type="AlphaFoldDB" id="A0AAX4K140"/>
<gene>
    <name evidence="2" type="ORF">L201_005436</name>
</gene>
<reference evidence="2 3" key="1">
    <citation type="submission" date="2024-01" db="EMBL/GenBank/DDBJ databases">
        <title>Comparative genomics of Cryptococcus and Kwoniella reveals pathogenesis evolution and contrasting modes of karyotype evolution via chromosome fusion or intercentromeric recombination.</title>
        <authorList>
            <person name="Coelho M.A."/>
            <person name="David-Palma M."/>
            <person name="Shea T."/>
            <person name="Bowers K."/>
            <person name="McGinley-Smith S."/>
            <person name="Mohammad A.W."/>
            <person name="Gnirke A."/>
            <person name="Yurkov A.M."/>
            <person name="Nowrousian M."/>
            <person name="Sun S."/>
            <person name="Cuomo C.A."/>
            <person name="Heitman J."/>
        </authorList>
    </citation>
    <scope>NUCLEOTIDE SEQUENCE [LARGE SCALE GENOMIC DNA]</scope>
    <source>
        <strain evidence="2 3">CBS 6074</strain>
    </source>
</reference>
<dbReference type="EMBL" id="CP144104">
    <property type="protein sequence ID" value="WWC90500.1"/>
    <property type="molecule type" value="Genomic_DNA"/>
</dbReference>
<keyword evidence="3" id="KW-1185">Reference proteome</keyword>
<feature type="region of interest" description="Disordered" evidence="1">
    <location>
        <begin position="296"/>
        <end position="351"/>
    </location>
</feature>
<feature type="compositionally biased region" description="Acidic residues" evidence="1">
    <location>
        <begin position="333"/>
        <end position="351"/>
    </location>
</feature>
<feature type="compositionally biased region" description="Basic and acidic residues" evidence="1">
    <location>
        <begin position="153"/>
        <end position="164"/>
    </location>
</feature>
<protein>
    <submittedName>
        <fullName evidence="2">Uncharacterized protein</fullName>
    </submittedName>
</protein>